<dbReference type="PROSITE" id="PS00188">
    <property type="entry name" value="BIOTIN"/>
    <property type="match status" value="1"/>
</dbReference>
<dbReference type="RefSeq" id="WP_185255531.1">
    <property type="nucleotide sequence ID" value="NZ_AP023368.1"/>
</dbReference>
<dbReference type="FunFam" id="2.40.50.100:FF:000003">
    <property type="entry name" value="Acetyl-CoA carboxylase biotin carboxyl carrier protein"/>
    <property type="match status" value="1"/>
</dbReference>
<keyword evidence="1" id="KW-0092">Biotin</keyword>
<dbReference type="Gene3D" id="2.40.50.100">
    <property type="match status" value="1"/>
</dbReference>
<dbReference type="SUPFAM" id="SSF51230">
    <property type="entry name" value="Single hybrid motif"/>
    <property type="match status" value="1"/>
</dbReference>
<reference evidence="4 5" key="1">
    <citation type="submission" date="2020-08" db="EMBL/GenBank/DDBJ databases">
        <title>Draft genome sequencing of an Anaerocolumna strain isolated from anoxic soil subjected to BSD treatment.</title>
        <authorList>
            <person name="Uek A."/>
            <person name="Tonouchi A."/>
        </authorList>
    </citation>
    <scope>NUCLEOTIDE SEQUENCE [LARGE SCALE GENOMIC DNA]</scope>
    <source>
        <strain evidence="4 5">CTTW</strain>
    </source>
</reference>
<protein>
    <submittedName>
        <fullName evidence="4">Acetyl-CoA carboxylase biotin carboxyl carrier protein subunit</fullName>
    </submittedName>
</protein>
<dbReference type="InterPro" id="IPR000089">
    <property type="entry name" value="Biotin_lipoyl"/>
</dbReference>
<dbReference type="KEGG" id="acht:bsdcttw_28420"/>
<keyword evidence="5" id="KW-1185">Reference proteome</keyword>
<accession>A0A7I8DRB2</accession>
<feature type="region of interest" description="Disordered" evidence="2">
    <location>
        <begin position="46"/>
        <end position="78"/>
    </location>
</feature>
<evidence type="ECO:0000256" key="1">
    <source>
        <dbReference type="ARBA" id="ARBA00023267"/>
    </source>
</evidence>
<dbReference type="InterPro" id="IPR001882">
    <property type="entry name" value="Biotin_BS"/>
</dbReference>
<gene>
    <name evidence="4" type="ORF">bsdcttw_28420</name>
</gene>
<reference evidence="4 5" key="2">
    <citation type="submission" date="2020-08" db="EMBL/GenBank/DDBJ databases">
        <authorList>
            <person name="Ueki A."/>
            <person name="Tonouchi A."/>
        </authorList>
    </citation>
    <scope>NUCLEOTIDE SEQUENCE [LARGE SCALE GENOMIC DNA]</scope>
    <source>
        <strain evidence="4 5">CTTW</strain>
    </source>
</reference>
<dbReference type="InterPro" id="IPR011053">
    <property type="entry name" value="Single_hybrid_motif"/>
</dbReference>
<dbReference type="PANTHER" id="PTHR45266">
    <property type="entry name" value="OXALOACETATE DECARBOXYLASE ALPHA CHAIN"/>
    <property type="match status" value="1"/>
</dbReference>
<sequence length="145" mass="14595">MKTYTVTVNGIAYDVAVEETTGRPVREYRTVSPAAAPVPAPAVSAAPATTPAAPAPAPAVAENTSAVPATGGSKGRISIDAPMPGKILSVKASIGQNIKKGEVILILEAMKMENEIVSPEDGVIASIDVTSGDSVESGTPLATLN</sequence>
<dbReference type="EMBL" id="AP023368">
    <property type="protein sequence ID" value="BCJ99801.1"/>
    <property type="molecule type" value="Genomic_DNA"/>
</dbReference>
<dbReference type="InterPro" id="IPR050709">
    <property type="entry name" value="Biotin_Carboxyl_Carrier/Decarb"/>
</dbReference>
<evidence type="ECO:0000256" key="2">
    <source>
        <dbReference type="SAM" id="MobiDB-lite"/>
    </source>
</evidence>
<dbReference type="Pfam" id="PF00364">
    <property type="entry name" value="Biotin_lipoyl"/>
    <property type="match status" value="1"/>
</dbReference>
<dbReference type="Proteomes" id="UP000515703">
    <property type="component" value="Chromosome"/>
</dbReference>
<dbReference type="AlphaFoldDB" id="A0A7I8DRB2"/>
<organism evidence="4 5">
    <name type="scientific">Anaerocolumna chitinilytica</name>
    <dbReference type="NCBI Taxonomy" id="1727145"/>
    <lineage>
        <taxon>Bacteria</taxon>
        <taxon>Bacillati</taxon>
        <taxon>Bacillota</taxon>
        <taxon>Clostridia</taxon>
        <taxon>Lachnospirales</taxon>
        <taxon>Lachnospiraceae</taxon>
        <taxon>Anaerocolumna</taxon>
    </lineage>
</organism>
<proteinExistence type="predicted"/>
<dbReference type="PROSITE" id="PS50968">
    <property type="entry name" value="BIOTINYL_LIPOYL"/>
    <property type="match status" value="1"/>
</dbReference>
<evidence type="ECO:0000313" key="4">
    <source>
        <dbReference type="EMBL" id="BCJ99801.1"/>
    </source>
</evidence>
<feature type="domain" description="Lipoyl-binding" evidence="3">
    <location>
        <begin position="68"/>
        <end position="145"/>
    </location>
</feature>
<dbReference type="PANTHER" id="PTHR45266:SF3">
    <property type="entry name" value="OXALOACETATE DECARBOXYLASE ALPHA CHAIN"/>
    <property type="match status" value="1"/>
</dbReference>
<evidence type="ECO:0000313" key="5">
    <source>
        <dbReference type="Proteomes" id="UP000515703"/>
    </source>
</evidence>
<evidence type="ECO:0000259" key="3">
    <source>
        <dbReference type="PROSITE" id="PS50968"/>
    </source>
</evidence>
<name>A0A7I8DRB2_9FIRM</name>
<dbReference type="CDD" id="cd06850">
    <property type="entry name" value="biotinyl_domain"/>
    <property type="match status" value="1"/>
</dbReference>